<evidence type="ECO:0000313" key="5">
    <source>
        <dbReference type="EMBL" id="KAG0710827.1"/>
    </source>
</evidence>
<proteinExistence type="inferred from homology"/>
<protein>
    <submittedName>
        <fullName evidence="5">Heat shock protein 4</fullName>
    </submittedName>
</protein>
<feature type="compositionally biased region" description="Basic and acidic residues" evidence="4">
    <location>
        <begin position="613"/>
        <end position="628"/>
    </location>
</feature>
<dbReference type="InterPro" id="IPR029047">
    <property type="entry name" value="HSP70_peptide-bd_sf"/>
</dbReference>
<dbReference type="OrthoDB" id="434160at2759"/>
<dbReference type="InterPro" id="IPR029048">
    <property type="entry name" value="HSP70_C_sf"/>
</dbReference>
<dbReference type="PANTHER" id="PTHR45639">
    <property type="entry name" value="HSC70CB, ISOFORM G-RELATED"/>
    <property type="match status" value="1"/>
</dbReference>
<dbReference type="GO" id="GO:0005524">
    <property type="term" value="F:ATP binding"/>
    <property type="evidence" value="ECO:0007669"/>
    <property type="project" value="UniProtKB-KW"/>
</dbReference>
<dbReference type="Gene3D" id="3.30.30.30">
    <property type="match status" value="1"/>
</dbReference>
<dbReference type="PRINTS" id="PR00301">
    <property type="entry name" value="HEATSHOCK70"/>
</dbReference>
<dbReference type="FunFam" id="3.90.640.10:FF:000004">
    <property type="entry name" value="Heat shock 70 kDa protein 4"/>
    <property type="match status" value="1"/>
</dbReference>
<dbReference type="Proteomes" id="UP000770661">
    <property type="component" value="Unassembled WGS sequence"/>
</dbReference>
<comment type="caution">
    <text evidence="5">The sequence shown here is derived from an EMBL/GenBank/DDBJ whole genome shotgun (WGS) entry which is preliminary data.</text>
</comment>
<dbReference type="FunFam" id="3.30.420.40:FF:000171">
    <property type="entry name" value="Heat shock 70 kDa protein 4"/>
    <property type="match status" value="1"/>
</dbReference>
<sequence length="898" mass="100662">MSVIGIDFGNDGCIIAVARQGGIETIANDYSLRSTPSCIAFGEKNRVLGVAAKNQMTTNMKNTVQDFKRLLGRHYRDPKIQSELSSLPYRTVELPDRGVGIVVRYLNEEHTFTPVQVTAMLFTKLKHTAEQALGIKVNDVVIGVPVYFTDAERRAVLDAAVTAGLNVLRLLNETTATALCYGIYKQDLPAPEEKPRNVVFVDCGAANIQVSAVAFNKGKLKILATSADSNLGGRDFDRLMAHYFSNDFKTKYKIDATSSPRAWVRLCAEVEKLKKQMSANSTDLPINIECFMEDKDVKGKLNSANLRDTGIGCHIHDGCINSLSYADDMVLLAPTADALQDLINVCQVYAAKHDIVYNTTKTECMAVSPAHTQVNYLKTAWLGGSALTFVDRFAYLGHVISHDMTDDDDIIKQTTKLLVVGNTLQRKFSYCSREVKMELFRSHCYSIYCNSLWSQFKVATLNHLKVREFSITDVQPYSIQLVWQDESGQEADMEVFPKNHQVPFSKMLTFFRREHFTLQAQYTQPATFPDPIIGHYTVENVNPGPEGECQKVKVKVRVNIHGLFTVASASLTEKKETVEEPENMETEEKTEKEKAPAADGANDAQEAPSEKQATPEEAKNQENEGGEKKGKKCLKTVDLPVKEVVKAHSANDLNILVEREAQMAQGDKLENERINAKNAVEEYVYEVRGKIHDELEKYISDADRDKLSLQLEDTENWLYEEGEDCKKQVYLDKFTELKKQGEPIKTRKLEREDLPRAFEALSSSVQMVRKAVDLFKQGDEKYSHLEAAQVDKVEKAIEDKQDWVDKHLGLVSGTPLHADLPVTASQVMSEKGTFEALVNPIINKPKPKPKVEEPPPADKEGGKKEEEQSNGPKPDEDQQQEQQQQPTPKKPTEPMDVD</sequence>
<evidence type="ECO:0000256" key="1">
    <source>
        <dbReference type="ARBA" id="ARBA00007381"/>
    </source>
</evidence>
<dbReference type="AlphaFoldDB" id="A0A8J4XNR0"/>
<evidence type="ECO:0000313" key="6">
    <source>
        <dbReference type="Proteomes" id="UP000770661"/>
    </source>
</evidence>
<dbReference type="GO" id="GO:0005829">
    <property type="term" value="C:cytosol"/>
    <property type="evidence" value="ECO:0007669"/>
    <property type="project" value="TreeGrafter"/>
</dbReference>
<dbReference type="Gene3D" id="2.60.34.10">
    <property type="entry name" value="Substrate Binding Domain Of DNAk, Chain A, domain 1"/>
    <property type="match status" value="1"/>
</dbReference>
<keyword evidence="6" id="KW-1185">Reference proteome</keyword>
<dbReference type="SUPFAM" id="SSF100934">
    <property type="entry name" value="Heat shock protein 70kD (HSP70), C-terminal subdomain"/>
    <property type="match status" value="2"/>
</dbReference>
<dbReference type="GO" id="GO:0140662">
    <property type="term" value="F:ATP-dependent protein folding chaperone"/>
    <property type="evidence" value="ECO:0007669"/>
    <property type="project" value="InterPro"/>
</dbReference>
<dbReference type="EMBL" id="JACEEZ010023870">
    <property type="protein sequence ID" value="KAG0710827.1"/>
    <property type="molecule type" value="Genomic_DNA"/>
</dbReference>
<dbReference type="Gene3D" id="1.20.1270.10">
    <property type="match status" value="1"/>
</dbReference>
<dbReference type="Gene3D" id="3.90.640.10">
    <property type="entry name" value="Actin, Chain A, domain 4"/>
    <property type="match status" value="1"/>
</dbReference>
<feature type="compositionally biased region" description="Basic and acidic residues" evidence="4">
    <location>
        <begin position="849"/>
        <end position="867"/>
    </location>
</feature>
<dbReference type="FunFam" id="3.30.420.40:FF:000495">
    <property type="entry name" value="Heat shock protein 4b"/>
    <property type="match status" value="1"/>
</dbReference>
<dbReference type="GO" id="GO:0005634">
    <property type="term" value="C:nucleus"/>
    <property type="evidence" value="ECO:0007669"/>
    <property type="project" value="TreeGrafter"/>
</dbReference>
<evidence type="ECO:0000256" key="3">
    <source>
        <dbReference type="ARBA" id="ARBA00022840"/>
    </source>
</evidence>
<dbReference type="FunFam" id="3.30.30.30:FF:000002">
    <property type="entry name" value="Heat shock 70 kDa protein 4"/>
    <property type="match status" value="1"/>
</dbReference>
<gene>
    <name evidence="5" type="primary">Hspa4</name>
    <name evidence="5" type="ORF">GWK47_022018</name>
</gene>
<dbReference type="FunFam" id="1.20.1270.10:FF:000002">
    <property type="entry name" value="Heat shock 70 kDa protein 4"/>
    <property type="match status" value="1"/>
</dbReference>
<evidence type="ECO:0000256" key="2">
    <source>
        <dbReference type="ARBA" id="ARBA00022741"/>
    </source>
</evidence>
<dbReference type="InterPro" id="IPR013126">
    <property type="entry name" value="Hsp_70_fam"/>
</dbReference>
<keyword evidence="5" id="KW-0346">Stress response</keyword>
<comment type="similarity">
    <text evidence="1">Belongs to the heat shock protein 70 family.</text>
</comment>
<dbReference type="InterPro" id="IPR043129">
    <property type="entry name" value="ATPase_NBD"/>
</dbReference>
<organism evidence="5 6">
    <name type="scientific">Chionoecetes opilio</name>
    <name type="common">Atlantic snow crab</name>
    <name type="synonym">Cancer opilio</name>
    <dbReference type="NCBI Taxonomy" id="41210"/>
    <lineage>
        <taxon>Eukaryota</taxon>
        <taxon>Metazoa</taxon>
        <taxon>Ecdysozoa</taxon>
        <taxon>Arthropoda</taxon>
        <taxon>Crustacea</taxon>
        <taxon>Multicrustacea</taxon>
        <taxon>Malacostraca</taxon>
        <taxon>Eumalacostraca</taxon>
        <taxon>Eucarida</taxon>
        <taxon>Decapoda</taxon>
        <taxon>Pleocyemata</taxon>
        <taxon>Brachyura</taxon>
        <taxon>Eubrachyura</taxon>
        <taxon>Majoidea</taxon>
        <taxon>Majidae</taxon>
        <taxon>Chionoecetes</taxon>
    </lineage>
</organism>
<dbReference type="PANTHER" id="PTHR45639:SF4">
    <property type="entry name" value="HSC70CB, ISOFORM G"/>
    <property type="match status" value="1"/>
</dbReference>
<keyword evidence="2" id="KW-0547">Nucleotide-binding</keyword>
<name>A0A8J4XNR0_CHIOP</name>
<reference evidence="5" key="1">
    <citation type="submission" date="2020-07" db="EMBL/GenBank/DDBJ databases">
        <title>The High-quality genome of the commercially important snow crab, Chionoecetes opilio.</title>
        <authorList>
            <person name="Jeong J.-H."/>
            <person name="Ryu S."/>
        </authorList>
    </citation>
    <scope>NUCLEOTIDE SEQUENCE</scope>
    <source>
        <strain evidence="5">MADBK_172401_WGS</strain>
        <tissue evidence="5">Digestive gland</tissue>
    </source>
</reference>
<dbReference type="Gene3D" id="3.30.420.40">
    <property type="match status" value="2"/>
</dbReference>
<feature type="region of interest" description="Disordered" evidence="4">
    <location>
        <begin position="572"/>
        <end position="631"/>
    </location>
</feature>
<dbReference type="SUPFAM" id="SSF100920">
    <property type="entry name" value="Heat shock protein 70kD (HSP70), peptide-binding domain"/>
    <property type="match status" value="1"/>
</dbReference>
<dbReference type="SUPFAM" id="SSF53067">
    <property type="entry name" value="Actin-like ATPase domain"/>
    <property type="match status" value="2"/>
</dbReference>
<feature type="compositionally biased region" description="Basic and acidic residues" evidence="4">
    <location>
        <begin position="586"/>
        <end position="596"/>
    </location>
</feature>
<evidence type="ECO:0000256" key="4">
    <source>
        <dbReference type="SAM" id="MobiDB-lite"/>
    </source>
</evidence>
<accession>A0A8J4XNR0</accession>
<dbReference type="Pfam" id="PF00012">
    <property type="entry name" value="HSP70"/>
    <property type="match status" value="2"/>
</dbReference>
<feature type="region of interest" description="Disordered" evidence="4">
    <location>
        <begin position="839"/>
        <end position="898"/>
    </location>
</feature>
<keyword evidence="3" id="KW-0067">ATP-binding</keyword>